<dbReference type="AlphaFoldDB" id="A0A2P2NEE2"/>
<proteinExistence type="predicted"/>
<sequence length="20" mass="2220">MVLAIYIQPPLTFLSISQQG</sequence>
<name>A0A2P2NEE2_RHIMU</name>
<dbReference type="EMBL" id="GGEC01060382">
    <property type="protein sequence ID" value="MBX40866.1"/>
    <property type="molecule type" value="Transcribed_RNA"/>
</dbReference>
<organism evidence="1">
    <name type="scientific">Rhizophora mucronata</name>
    <name type="common">Asiatic mangrove</name>
    <dbReference type="NCBI Taxonomy" id="61149"/>
    <lineage>
        <taxon>Eukaryota</taxon>
        <taxon>Viridiplantae</taxon>
        <taxon>Streptophyta</taxon>
        <taxon>Embryophyta</taxon>
        <taxon>Tracheophyta</taxon>
        <taxon>Spermatophyta</taxon>
        <taxon>Magnoliopsida</taxon>
        <taxon>eudicotyledons</taxon>
        <taxon>Gunneridae</taxon>
        <taxon>Pentapetalae</taxon>
        <taxon>rosids</taxon>
        <taxon>fabids</taxon>
        <taxon>Malpighiales</taxon>
        <taxon>Rhizophoraceae</taxon>
        <taxon>Rhizophora</taxon>
    </lineage>
</organism>
<evidence type="ECO:0000313" key="1">
    <source>
        <dbReference type="EMBL" id="MBX40866.1"/>
    </source>
</evidence>
<reference evidence="1" key="1">
    <citation type="submission" date="2018-02" db="EMBL/GenBank/DDBJ databases">
        <title>Rhizophora mucronata_Transcriptome.</title>
        <authorList>
            <person name="Meera S.P."/>
            <person name="Sreeshan A."/>
            <person name="Augustine A."/>
        </authorList>
    </citation>
    <scope>NUCLEOTIDE SEQUENCE</scope>
    <source>
        <tissue evidence="1">Leaf</tissue>
    </source>
</reference>
<accession>A0A2P2NEE2</accession>
<protein>
    <submittedName>
        <fullName evidence="1">Uncharacterized protein</fullName>
    </submittedName>
</protein>